<organism evidence="1 2">
    <name type="scientific">Segatella salivae DSM 15606</name>
    <dbReference type="NCBI Taxonomy" id="888832"/>
    <lineage>
        <taxon>Bacteria</taxon>
        <taxon>Pseudomonadati</taxon>
        <taxon>Bacteroidota</taxon>
        <taxon>Bacteroidia</taxon>
        <taxon>Bacteroidales</taxon>
        <taxon>Prevotellaceae</taxon>
        <taxon>Segatella</taxon>
    </lineage>
</organism>
<sequence>MIIFIFAESKFIMANQSQWQEDYWLPLLQLYLRKPVGIKPAYSRPMVLLALELNIPPKQLSEQMVTLDKRESASLQQLWKRFATHQKQLSHEVQTMREMRGFNHPEQFYEGVSKAETWQTDFRPLEVDSTLTPLHLIIILDLYFRLTPITMVSDTPEIKELASLLALKPEKVADVMCVFQLCDPYLSRLAFEVSDLFSACHDVWQRYGNLEPNVLAREAALMKEYFKTAWHKN</sequence>
<dbReference type="EMBL" id="AEQO01000139">
    <property type="protein sequence ID" value="EFV04200.1"/>
    <property type="molecule type" value="Genomic_DNA"/>
</dbReference>
<accession>E6MQB9</accession>
<dbReference type="AlphaFoldDB" id="E6MQB9"/>
<dbReference type="HOGENOM" id="CLU_1282262_0_0_10"/>
<evidence type="ECO:0000313" key="1">
    <source>
        <dbReference type="EMBL" id="EFV04200.1"/>
    </source>
</evidence>
<dbReference type="Proteomes" id="UP000003874">
    <property type="component" value="Unassembled WGS sequence"/>
</dbReference>
<evidence type="ECO:0000313" key="2">
    <source>
        <dbReference type="Proteomes" id="UP000003874"/>
    </source>
</evidence>
<keyword evidence="2" id="KW-1185">Reference proteome</keyword>
<comment type="caution">
    <text evidence="1">The sequence shown here is derived from an EMBL/GenBank/DDBJ whole genome shotgun (WGS) entry which is preliminary data.</text>
</comment>
<reference evidence="1 2" key="1">
    <citation type="submission" date="2010-12" db="EMBL/GenBank/DDBJ databases">
        <authorList>
            <person name="Muzny D."/>
            <person name="Qin X."/>
            <person name="Deng J."/>
            <person name="Jiang H."/>
            <person name="Liu Y."/>
            <person name="Qu J."/>
            <person name="Song X.-Z."/>
            <person name="Zhang L."/>
            <person name="Thornton R."/>
            <person name="Coyle M."/>
            <person name="Francisco L."/>
            <person name="Jackson L."/>
            <person name="Javaid M."/>
            <person name="Korchina V."/>
            <person name="Kovar C."/>
            <person name="Mata R."/>
            <person name="Mathew T."/>
            <person name="Ngo R."/>
            <person name="Nguyen L."/>
            <person name="Nguyen N."/>
            <person name="Okwuonu G."/>
            <person name="Ongeri F."/>
            <person name="Pham C."/>
            <person name="Simmons D."/>
            <person name="Wilczek-Boney K."/>
            <person name="Hale W."/>
            <person name="Jakkamsetti A."/>
            <person name="Pham P."/>
            <person name="Ruth R."/>
            <person name="San Lucas F."/>
            <person name="Warren J."/>
            <person name="Zhang J."/>
            <person name="Zhao Z."/>
            <person name="Zhou C."/>
            <person name="Zhu D."/>
            <person name="Lee S."/>
            <person name="Bess C."/>
            <person name="Blankenburg K."/>
            <person name="Forbes L."/>
            <person name="Fu Q."/>
            <person name="Gubbala S."/>
            <person name="Hirani K."/>
            <person name="Jayaseelan J.C."/>
            <person name="Lara F."/>
            <person name="Munidasa M."/>
            <person name="Palculict T."/>
            <person name="Patil S."/>
            <person name="Pu L.-L."/>
            <person name="Saada N."/>
            <person name="Tang L."/>
            <person name="Weissenberger G."/>
            <person name="Zhu Y."/>
            <person name="Hemphill L."/>
            <person name="Shang Y."/>
            <person name="Youmans B."/>
            <person name="Ayvaz T."/>
            <person name="Ross M."/>
            <person name="Santibanez J."/>
            <person name="Aqrawi P."/>
            <person name="Gross S."/>
            <person name="Joshi V."/>
            <person name="Fowler G."/>
            <person name="Nazareth L."/>
            <person name="Reid J."/>
            <person name="Worley K."/>
            <person name="Petrosino J."/>
            <person name="Highlander S."/>
            <person name="Gibbs R."/>
        </authorList>
    </citation>
    <scope>NUCLEOTIDE SEQUENCE [LARGE SCALE GENOMIC DNA]</scope>
    <source>
        <strain evidence="1 2">DSM 15606</strain>
    </source>
</reference>
<dbReference type="STRING" id="888832.HMPREF9420_1687"/>
<protein>
    <submittedName>
        <fullName evidence="1">Uncharacterized protein</fullName>
    </submittedName>
</protein>
<name>E6MQB9_9BACT</name>
<proteinExistence type="predicted"/>
<gene>
    <name evidence="1" type="ORF">HMPREF9420_1687</name>
</gene>